<accession>A0AAV7XC09</accession>
<keyword evidence="2" id="KW-1133">Transmembrane helix</keyword>
<name>A0AAV7XC09_9NEOP</name>
<feature type="compositionally biased region" description="Acidic residues" evidence="1">
    <location>
        <begin position="73"/>
        <end position="82"/>
    </location>
</feature>
<reference evidence="3" key="1">
    <citation type="submission" date="2022-12" db="EMBL/GenBank/DDBJ databases">
        <title>Chromosome-level genome assembly of the bean flower thrips Megalurothrips usitatus.</title>
        <authorList>
            <person name="Ma L."/>
            <person name="Liu Q."/>
            <person name="Li H."/>
            <person name="Cai W."/>
        </authorList>
    </citation>
    <scope>NUCLEOTIDE SEQUENCE</scope>
    <source>
        <strain evidence="3">Cailab_2022a</strain>
    </source>
</reference>
<dbReference type="AlphaFoldDB" id="A0AAV7XC09"/>
<keyword evidence="2" id="KW-0472">Membrane</keyword>
<gene>
    <name evidence="3" type="ORF">ONE63_001089</name>
</gene>
<dbReference type="EMBL" id="JAPTSV010000010">
    <property type="protein sequence ID" value="KAJ1523202.1"/>
    <property type="molecule type" value="Genomic_DNA"/>
</dbReference>
<feature type="region of interest" description="Disordered" evidence="1">
    <location>
        <begin position="37"/>
        <end position="94"/>
    </location>
</feature>
<sequence length="231" mass="26175">MGVPPVPLLLNPAGAVIAVGVVSFFVLKEVNRRARAEARAREKTRRAKAEARRAEAEQDSSSDSDQETHYESDDSDEDEDSESGGSQTDASDDADEALESLLKQWARYLVNRVVHIATTLLRKMALAMLNGRAVLRVNKESGTLNQRRRCKAERRFFDPRRNRNQQSLLELLRKIIETRSKRNGNLQFSLSGVSGTWVWLSPLRGLSFFLRKGLLLFGMFLVLMRRTHFTA</sequence>
<comment type="caution">
    <text evidence="3">The sequence shown here is derived from an EMBL/GenBank/DDBJ whole genome shotgun (WGS) entry which is preliminary data.</text>
</comment>
<evidence type="ECO:0000313" key="4">
    <source>
        <dbReference type="Proteomes" id="UP001075354"/>
    </source>
</evidence>
<evidence type="ECO:0000256" key="1">
    <source>
        <dbReference type="SAM" id="MobiDB-lite"/>
    </source>
</evidence>
<dbReference type="Proteomes" id="UP001075354">
    <property type="component" value="Chromosome 10"/>
</dbReference>
<keyword evidence="2" id="KW-0812">Transmembrane</keyword>
<proteinExistence type="predicted"/>
<evidence type="ECO:0000313" key="3">
    <source>
        <dbReference type="EMBL" id="KAJ1523202.1"/>
    </source>
</evidence>
<feature type="transmembrane region" description="Helical" evidence="2">
    <location>
        <begin position="6"/>
        <end position="27"/>
    </location>
</feature>
<feature type="compositionally biased region" description="Basic and acidic residues" evidence="1">
    <location>
        <begin position="37"/>
        <end position="56"/>
    </location>
</feature>
<evidence type="ECO:0000256" key="2">
    <source>
        <dbReference type="SAM" id="Phobius"/>
    </source>
</evidence>
<evidence type="ECO:0008006" key="5">
    <source>
        <dbReference type="Google" id="ProtNLM"/>
    </source>
</evidence>
<keyword evidence="4" id="KW-1185">Reference proteome</keyword>
<protein>
    <recommendedName>
        <fullName evidence="5">Transmembrane protein</fullName>
    </recommendedName>
</protein>
<organism evidence="3 4">
    <name type="scientific">Megalurothrips usitatus</name>
    <name type="common">bean blossom thrips</name>
    <dbReference type="NCBI Taxonomy" id="439358"/>
    <lineage>
        <taxon>Eukaryota</taxon>
        <taxon>Metazoa</taxon>
        <taxon>Ecdysozoa</taxon>
        <taxon>Arthropoda</taxon>
        <taxon>Hexapoda</taxon>
        <taxon>Insecta</taxon>
        <taxon>Pterygota</taxon>
        <taxon>Neoptera</taxon>
        <taxon>Paraneoptera</taxon>
        <taxon>Thysanoptera</taxon>
        <taxon>Terebrantia</taxon>
        <taxon>Thripoidea</taxon>
        <taxon>Thripidae</taxon>
        <taxon>Megalurothrips</taxon>
    </lineage>
</organism>